<evidence type="ECO:0000256" key="2">
    <source>
        <dbReference type="ARBA" id="ARBA00004882"/>
    </source>
</evidence>
<dbReference type="NCBIfam" id="TIGR00227">
    <property type="entry name" value="ribD_Cterm"/>
    <property type="match status" value="1"/>
</dbReference>
<dbReference type="EC" id="1.1.1.193" evidence="13"/>
<comment type="similarity">
    <text evidence="4 13">In the N-terminal section; belongs to the cytidine and deoxycytidylate deaminase family.</text>
</comment>
<dbReference type="KEGG" id="icp:ICMP_238"/>
<feature type="binding site" evidence="15">
    <location>
        <position position="186"/>
    </location>
    <ligand>
        <name>substrate</name>
    </ligand>
</feature>
<comment type="pathway">
    <text evidence="3 13">Cofactor biosynthesis; riboflavin biosynthesis; 5-amino-6-(D-ribitylamino)uracil from GTP: step 3/4.</text>
</comment>
<keyword evidence="7 13" id="KW-0479">Metal-binding</keyword>
<evidence type="ECO:0000256" key="14">
    <source>
        <dbReference type="PIRSR" id="PIRSR006769-1"/>
    </source>
</evidence>
<evidence type="ECO:0000256" key="1">
    <source>
        <dbReference type="ARBA" id="ARBA00002151"/>
    </source>
</evidence>
<dbReference type="Pfam" id="PF01872">
    <property type="entry name" value="RibD_C"/>
    <property type="match status" value="1"/>
</dbReference>
<dbReference type="InterPro" id="IPR050765">
    <property type="entry name" value="Riboflavin_Biosynth_HTPR"/>
</dbReference>
<dbReference type="PANTHER" id="PTHR38011:SF7">
    <property type="entry name" value="2,5-DIAMINO-6-RIBOSYLAMINO-4(3H)-PYRIMIDINONE 5'-PHOSPHATE REDUCTASE"/>
    <property type="match status" value="1"/>
</dbReference>
<feature type="binding site" evidence="15">
    <location>
        <position position="236"/>
    </location>
    <ligand>
        <name>NADP(+)</name>
        <dbReference type="ChEBI" id="CHEBI:58349"/>
    </ligand>
</feature>
<evidence type="ECO:0000256" key="15">
    <source>
        <dbReference type="PIRSR" id="PIRSR006769-2"/>
    </source>
</evidence>
<evidence type="ECO:0000313" key="19">
    <source>
        <dbReference type="Proteomes" id="UP000061704"/>
    </source>
</evidence>
<dbReference type="InterPro" id="IPR011549">
    <property type="entry name" value="RibD_C"/>
</dbReference>
<dbReference type="EMBL" id="AP010872">
    <property type="protein sequence ID" value="BAH83097.1"/>
    <property type="molecule type" value="Genomic_DNA"/>
</dbReference>
<proteinExistence type="inferred from homology"/>
<evidence type="ECO:0000256" key="7">
    <source>
        <dbReference type="ARBA" id="ARBA00022723"/>
    </source>
</evidence>
<dbReference type="PROSITE" id="PS00903">
    <property type="entry name" value="CYT_DCMP_DEAMINASES_1"/>
    <property type="match status" value="1"/>
</dbReference>
<evidence type="ECO:0000256" key="11">
    <source>
        <dbReference type="ARBA" id="ARBA00023002"/>
    </source>
</evidence>
<evidence type="ECO:0000256" key="16">
    <source>
        <dbReference type="PIRSR" id="PIRSR006769-3"/>
    </source>
</evidence>
<feature type="binding site" evidence="15">
    <location>
        <position position="209"/>
    </location>
    <ligand>
        <name>substrate</name>
    </ligand>
</feature>
<comment type="pathway">
    <text evidence="2 13">Cofactor biosynthesis; riboflavin biosynthesis; 5-amino-6-(D-ribitylamino)uracil from GTP: step 2/4.</text>
</comment>
<evidence type="ECO:0000256" key="10">
    <source>
        <dbReference type="ARBA" id="ARBA00022857"/>
    </source>
</evidence>
<protein>
    <recommendedName>
        <fullName evidence="13">Riboflavin biosynthesis protein RibD</fullName>
    </recommendedName>
    <domain>
        <recommendedName>
            <fullName evidence="13">Diaminohydroxyphosphoribosylaminopyrimidine deaminase</fullName>
            <shortName evidence="13">DRAP deaminase</shortName>
            <ecNumber evidence="13">3.5.4.26</ecNumber>
        </recommendedName>
        <alternativeName>
            <fullName evidence="13">Riboflavin-specific deaminase</fullName>
        </alternativeName>
    </domain>
    <domain>
        <recommendedName>
            <fullName evidence="13">5-amino-6-(5-phosphoribosylamino)uracil reductase</fullName>
            <ecNumber evidence="13">1.1.1.193</ecNumber>
        </recommendedName>
        <alternativeName>
            <fullName evidence="13">HTP reductase</fullName>
        </alternativeName>
    </domain>
</protein>
<dbReference type="PIRSF" id="PIRSF006769">
    <property type="entry name" value="RibD"/>
    <property type="match status" value="1"/>
</dbReference>
<dbReference type="PANTHER" id="PTHR38011">
    <property type="entry name" value="DIHYDROFOLATE REDUCTASE FAMILY PROTEIN (AFU_ORTHOLOGUE AFUA_8G06820)"/>
    <property type="match status" value="1"/>
</dbReference>
<dbReference type="InterPro" id="IPR002734">
    <property type="entry name" value="RibDG_C"/>
</dbReference>
<comment type="function">
    <text evidence="1 13">Converts 2,5-diamino-6-(ribosylamino)-4(3h)-pyrimidinone 5'-phosphate into 5-amino-6-(ribosylamino)-2,4(1h,3h)-pyrimidinedione 5'-phosphate.</text>
</comment>
<evidence type="ECO:0000313" key="18">
    <source>
        <dbReference type="EMBL" id="BAH83097.1"/>
    </source>
</evidence>
<dbReference type="PROSITE" id="PS51747">
    <property type="entry name" value="CYT_DCMP_DEAMINASES_2"/>
    <property type="match status" value="1"/>
</dbReference>
<dbReference type="SUPFAM" id="SSF53597">
    <property type="entry name" value="Dihydrofolate reductase-like"/>
    <property type="match status" value="1"/>
</dbReference>
<dbReference type="InterPro" id="IPR024072">
    <property type="entry name" value="DHFR-like_dom_sf"/>
</dbReference>
<feature type="binding site" evidence="15">
    <location>
        <begin position="303"/>
        <end position="309"/>
    </location>
    <ligand>
        <name>NADP(+)</name>
        <dbReference type="ChEBI" id="CHEBI:58349"/>
    </ligand>
</feature>
<sequence length="371" mass="41424">MLDEVYMSRALELAKRGRFTTSPNPNVGCVIVKNNHIIGEGWHQRAGEDHAEINALKKITVNKQAEGATVYVTLEPCSHFGKVPPCCNALINAGIKRVVAAMTDPNPRVNGRGFHLLKQAGIEVKQGLMINQAKMLNRGFIKRMKTGLPFIRLKLAMSIDGRTAMQTGESKWITSVTSRRDVQVMRAESSALLSSGMTIQTDNPSLTVRWKELDEENKKFLSESTLRQPTRIIIDSKNLVTPEHHIINQPGETWLIRHIFDNNKWHNKVKQIIAPLKDGKIDITSLINILGNLEINDILVEAGAKLSGSFIKAHAVDEIIIYIAPKILGTTARGLCELNHLTELKDAFKFKFTDMSQLGKDIRLTLLPDND</sequence>
<keyword evidence="6 13" id="KW-0686">Riboflavin biosynthesis</keyword>
<evidence type="ECO:0000256" key="8">
    <source>
        <dbReference type="ARBA" id="ARBA00022801"/>
    </source>
</evidence>
<evidence type="ECO:0000256" key="12">
    <source>
        <dbReference type="ARBA" id="ARBA00023268"/>
    </source>
</evidence>
<keyword evidence="19" id="KW-1185">Reference proteome</keyword>
<dbReference type="SUPFAM" id="SSF53927">
    <property type="entry name" value="Cytidine deaminase-like"/>
    <property type="match status" value="1"/>
</dbReference>
<dbReference type="InterPro" id="IPR002125">
    <property type="entry name" value="CMP_dCMP_dom"/>
</dbReference>
<dbReference type="GO" id="GO:0008270">
    <property type="term" value="F:zinc ion binding"/>
    <property type="evidence" value="ECO:0007669"/>
    <property type="project" value="InterPro"/>
</dbReference>
<dbReference type="InterPro" id="IPR016192">
    <property type="entry name" value="APOBEC/CMP_deaminase_Zn-bd"/>
</dbReference>
<reference evidence="18 19" key="1">
    <citation type="journal article" date="2011" name="Genome Biol. Evol.">
        <title>Reductive evolution of bacterial genome in insect gut environment.</title>
        <authorList>
            <person name="Nikoh N."/>
            <person name="Hosokawa T."/>
            <person name="Ohshima K."/>
            <person name="Hattori M."/>
            <person name="Fukatsu T."/>
        </authorList>
    </citation>
    <scope>NUCLEOTIDE SEQUENCE [LARGE SCALE GENOMIC DNA]</scope>
    <source>
        <strain evidence="18 19">Mpkobe</strain>
    </source>
</reference>
<dbReference type="GO" id="GO:0009231">
    <property type="term" value="P:riboflavin biosynthetic process"/>
    <property type="evidence" value="ECO:0007669"/>
    <property type="project" value="UniProtKB-UniPathway"/>
</dbReference>
<feature type="active site" description="Proton donor" evidence="14">
    <location>
        <position position="52"/>
    </location>
</feature>
<dbReference type="RefSeq" id="WP_041069045.1">
    <property type="nucleotide sequence ID" value="NZ_AP010872.1"/>
</dbReference>
<dbReference type="Proteomes" id="UP000061704">
    <property type="component" value="Chromosome"/>
</dbReference>
<feature type="binding site" evidence="15">
    <location>
        <position position="170"/>
    </location>
    <ligand>
        <name>substrate</name>
    </ligand>
</feature>
<evidence type="ECO:0000256" key="13">
    <source>
        <dbReference type="PIRNR" id="PIRNR006769"/>
    </source>
</evidence>
<dbReference type="Pfam" id="PF00383">
    <property type="entry name" value="dCMP_cyt_deam_1"/>
    <property type="match status" value="1"/>
</dbReference>
<gene>
    <name evidence="18" type="primary">ribD</name>
    <name evidence="18" type="ORF">ICMP_238</name>
</gene>
<dbReference type="EC" id="3.5.4.26" evidence="13"/>
<dbReference type="InterPro" id="IPR016193">
    <property type="entry name" value="Cytidine_deaminase-like"/>
</dbReference>
<dbReference type="UniPathway" id="UPA00275">
    <property type="reaction ID" value="UER00401"/>
</dbReference>
<dbReference type="CDD" id="cd01284">
    <property type="entry name" value="Riboflavin_deaminase-reductase"/>
    <property type="match status" value="1"/>
</dbReference>
<evidence type="ECO:0000259" key="17">
    <source>
        <dbReference type="PROSITE" id="PS51747"/>
    </source>
</evidence>
<evidence type="ECO:0000256" key="9">
    <source>
        <dbReference type="ARBA" id="ARBA00022833"/>
    </source>
</evidence>
<dbReference type="AlphaFoldDB" id="C5WCP1"/>
<evidence type="ECO:0000256" key="4">
    <source>
        <dbReference type="ARBA" id="ARBA00005259"/>
    </source>
</evidence>
<keyword evidence="8 13" id="KW-0378">Hydrolase</keyword>
<dbReference type="NCBIfam" id="NF008052">
    <property type="entry name" value="PRK10786.1"/>
    <property type="match status" value="1"/>
</dbReference>
<dbReference type="GO" id="GO:0008703">
    <property type="term" value="F:5-amino-6-(5-phosphoribosylamino)uracil reductase activity"/>
    <property type="evidence" value="ECO:0007669"/>
    <property type="project" value="UniProtKB-EC"/>
</dbReference>
<feature type="binding site" evidence="15">
    <location>
        <position position="198"/>
    </location>
    <ligand>
        <name>NADP(+)</name>
        <dbReference type="ChEBI" id="CHEBI:58349"/>
    </ligand>
</feature>
<dbReference type="GO" id="GO:0008835">
    <property type="term" value="F:diaminohydroxyphosphoribosylaminopyrimidine deaminase activity"/>
    <property type="evidence" value="ECO:0007669"/>
    <property type="project" value="UniProtKB-EC"/>
</dbReference>
<keyword evidence="9 13" id="KW-0862">Zinc</keyword>
<comment type="similarity">
    <text evidence="5 13">In the C-terminal section; belongs to the HTP reductase family.</text>
</comment>
<evidence type="ECO:0000256" key="5">
    <source>
        <dbReference type="ARBA" id="ARBA00007417"/>
    </source>
</evidence>
<dbReference type="NCBIfam" id="TIGR00326">
    <property type="entry name" value="eubact_ribD"/>
    <property type="match status" value="1"/>
</dbReference>
<feature type="binding site" evidence="15">
    <location>
        <position position="202"/>
    </location>
    <ligand>
        <name>NADP(+)</name>
        <dbReference type="ChEBI" id="CHEBI:58349"/>
    </ligand>
</feature>
<dbReference type="OrthoDB" id="9800865at2"/>
<dbReference type="Gene3D" id="3.40.430.10">
    <property type="entry name" value="Dihydrofolate Reductase, subunit A"/>
    <property type="match status" value="1"/>
</dbReference>
<feature type="binding site" evidence="16">
    <location>
        <position position="86"/>
    </location>
    <ligand>
        <name>Zn(2+)</name>
        <dbReference type="ChEBI" id="CHEBI:29105"/>
        <note>catalytic</note>
    </ligand>
</feature>
<keyword evidence="10 13" id="KW-0521">NADP</keyword>
<evidence type="ECO:0000256" key="6">
    <source>
        <dbReference type="ARBA" id="ARBA00022619"/>
    </source>
</evidence>
<keyword evidence="12" id="KW-0511">Multifunctional enzyme</keyword>
<dbReference type="STRING" id="476281.ICMP_238"/>
<feature type="binding site" evidence="15">
    <location>
        <position position="156"/>
    </location>
    <ligand>
        <name>NADP(+)</name>
        <dbReference type="ChEBI" id="CHEBI:58349"/>
    </ligand>
</feature>
<feature type="binding site" evidence="16">
    <location>
        <position position="50"/>
    </location>
    <ligand>
        <name>Zn(2+)</name>
        <dbReference type="ChEBI" id="CHEBI:29105"/>
        <note>catalytic</note>
    </ligand>
</feature>
<feature type="binding site" evidence="16">
    <location>
        <position position="77"/>
    </location>
    <ligand>
        <name>Zn(2+)</name>
        <dbReference type="ChEBI" id="CHEBI:29105"/>
        <note>catalytic</note>
    </ligand>
</feature>
<feature type="binding site" evidence="15">
    <location>
        <position position="301"/>
    </location>
    <ligand>
        <name>substrate</name>
    </ligand>
</feature>
<accession>C5WCP1</accession>
<evidence type="ECO:0000256" key="3">
    <source>
        <dbReference type="ARBA" id="ARBA00004910"/>
    </source>
</evidence>
<organism evidence="18 19">
    <name type="scientific">Candidatus Ishikawaella capsulata Mpkobe</name>
    <dbReference type="NCBI Taxonomy" id="476281"/>
    <lineage>
        <taxon>Bacteria</taxon>
        <taxon>Pseudomonadati</taxon>
        <taxon>Pseudomonadota</taxon>
        <taxon>Gammaproteobacteria</taxon>
        <taxon>Enterobacterales</taxon>
        <taxon>Enterobacteriaceae</taxon>
        <taxon>Candidatus Ishikawella</taxon>
    </lineage>
</organism>
<dbReference type="Gene3D" id="3.40.140.10">
    <property type="entry name" value="Cytidine Deaminase, domain 2"/>
    <property type="match status" value="1"/>
</dbReference>
<dbReference type="GO" id="GO:0050661">
    <property type="term" value="F:NADP binding"/>
    <property type="evidence" value="ECO:0007669"/>
    <property type="project" value="InterPro"/>
</dbReference>
<feature type="domain" description="CMP/dCMP-type deaminase" evidence="17">
    <location>
        <begin position="1"/>
        <end position="125"/>
    </location>
</feature>
<name>C5WCP1_9ENTR</name>
<comment type="catalytic activity">
    <reaction evidence="13">
        <text>2,5-diamino-6-hydroxy-4-(5-phosphoribosylamino)-pyrimidine + H2O + H(+) = 5-amino-6-(5-phospho-D-ribosylamino)uracil + NH4(+)</text>
        <dbReference type="Rhea" id="RHEA:21868"/>
        <dbReference type="ChEBI" id="CHEBI:15377"/>
        <dbReference type="ChEBI" id="CHEBI:15378"/>
        <dbReference type="ChEBI" id="CHEBI:28938"/>
        <dbReference type="ChEBI" id="CHEBI:58453"/>
        <dbReference type="ChEBI" id="CHEBI:58614"/>
        <dbReference type="EC" id="3.5.4.26"/>
    </reaction>
</comment>
<dbReference type="FunFam" id="3.40.140.10:FF:000025">
    <property type="entry name" value="Riboflavin biosynthesis protein RibD"/>
    <property type="match status" value="1"/>
</dbReference>
<dbReference type="InterPro" id="IPR004794">
    <property type="entry name" value="Eubact_RibD"/>
</dbReference>
<keyword evidence="11 13" id="KW-0560">Oxidoreductase</keyword>
<dbReference type="HOGENOM" id="CLU_036590_1_2_6"/>
<comment type="cofactor">
    <cofactor evidence="13 16">
        <name>Zn(2+)</name>
        <dbReference type="ChEBI" id="CHEBI:29105"/>
    </cofactor>
    <text evidence="13 16">Binds 1 zinc ion.</text>
</comment>
<feature type="binding site" evidence="15">
    <location>
        <position position="172"/>
    </location>
    <ligand>
        <name>NADP(+)</name>
        <dbReference type="ChEBI" id="CHEBI:58349"/>
    </ligand>
</feature>
<feature type="binding site" evidence="15">
    <location>
        <position position="206"/>
    </location>
    <ligand>
        <name>substrate</name>
    </ligand>
</feature>
<comment type="catalytic activity">
    <reaction evidence="13">
        <text>5-amino-6-(5-phospho-D-ribitylamino)uracil + NADP(+) = 5-amino-6-(5-phospho-D-ribosylamino)uracil + NADPH + H(+)</text>
        <dbReference type="Rhea" id="RHEA:17845"/>
        <dbReference type="ChEBI" id="CHEBI:15378"/>
        <dbReference type="ChEBI" id="CHEBI:57783"/>
        <dbReference type="ChEBI" id="CHEBI:58349"/>
        <dbReference type="ChEBI" id="CHEBI:58421"/>
        <dbReference type="ChEBI" id="CHEBI:58453"/>
        <dbReference type="EC" id="1.1.1.193"/>
    </reaction>
</comment>